<evidence type="ECO:0000256" key="2">
    <source>
        <dbReference type="ARBA" id="ARBA00022723"/>
    </source>
</evidence>
<feature type="region of interest" description="Disordered" evidence="10">
    <location>
        <begin position="271"/>
        <end position="293"/>
    </location>
</feature>
<organism evidence="12 13">
    <name type="scientific">Carnegiea gigantea</name>
    <dbReference type="NCBI Taxonomy" id="171969"/>
    <lineage>
        <taxon>Eukaryota</taxon>
        <taxon>Viridiplantae</taxon>
        <taxon>Streptophyta</taxon>
        <taxon>Embryophyta</taxon>
        <taxon>Tracheophyta</taxon>
        <taxon>Spermatophyta</taxon>
        <taxon>Magnoliopsida</taxon>
        <taxon>eudicotyledons</taxon>
        <taxon>Gunneridae</taxon>
        <taxon>Pentapetalae</taxon>
        <taxon>Caryophyllales</taxon>
        <taxon>Cactineae</taxon>
        <taxon>Cactaceae</taxon>
        <taxon>Cactoideae</taxon>
        <taxon>Echinocereeae</taxon>
        <taxon>Carnegiea</taxon>
    </lineage>
</organism>
<feature type="region of interest" description="Disordered" evidence="10">
    <location>
        <begin position="79"/>
        <end position="103"/>
    </location>
</feature>
<evidence type="ECO:0000313" key="13">
    <source>
        <dbReference type="Proteomes" id="UP001153076"/>
    </source>
</evidence>
<feature type="compositionally biased region" description="Low complexity" evidence="10">
    <location>
        <begin position="87"/>
        <end position="102"/>
    </location>
</feature>
<keyword evidence="13" id="KW-1185">Reference proteome</keyword>
<evidence type="ECO:0000256" key="7">
    <source>
        <dbReference type="ARBA" id="ARBA00023163"/>
    </source>
</evidence>
<name>A0A9Q1Q8K1_9CARY</name>
<evidence type="ECO:0000256" key="10">
    <source>
        <dbReference type="SAM" id="MobiDB-lite"/>
    </source>
</evidence>
<dbReference type="PANTHER" id="PTHR26374:SF456">
    <property type="entry name" value="ZINC FINGER PROTEIN ZAT5-LIKE"/>
    <property type="match status" value="1"/>
</dbReference>
<keyword evidence="8" id="KW-0539">Nucleus</keyword>
<dbReference type="Pfam" id="PF13912">
    <property type="entry name" value="zf-C2H2_6"/>
    <property type="match status" value="2"/>
</dbReference>
<evidence type="ECO:0000259" key="11">
    <source>
        <dbReference type="PROSITE" id="PS50157"/>
    </source>
</evidence>
<proteinExistence type="predicted"/>
<dbReference type="Gene3D" id="3.30.160.60">
    <property type="entry name" value="Classic Zinc Finger"/>
    <property type="match status" value="1"/>
</dbReference>
<comment type="subcellular location">
    <subcellularLocation>
        <location evidence="1">Nucleus</location>
    </subcellularLocation>
</comment>
<evidence type="ECO:0000256" key="8">
    <source>
        <dbReference type="ARBA" id="ARBA00023242"/>
    </source>
</evidence>
<evidence type="ECO:0000256" key="4">
    <source>
        <dbReference type="ARBA" id="ARBA00022771"/>
    </source>
</evidence>
<feature type="domain" description="C2H2-type" evidence="11">
    <location>
        <begin position="104"/>
        <end position="131"/>
    </location>
</feature>
<dbReference type="InterPro" id="IPR036236">
    <property type="entry name" value="Znf_C2H2_sf"/>
</dbReference>
<dbReference type="Proteomes" id="UP001153076">
    <property type="component" value="Unassembled WGS sequence"/>
</dbReference>
<evidence type="ECO:0000256" key="3">
    <source>
        <dbReference type="ARBA" id="ARBA00022737"/>
    </source>
</evidence>
<dbReference type="PANTHER" id="PTHR26374">
    <property type="entry name" value="ZINC FINGER PROTEIN ZAT5"/>
    <property type="match status" value="1"/>
</dbReference>
<feature type="region of interest" description="Disordered" evidence="10">
    <location>
        <begin position="226"/>
        <end position="258"/>
    </location>
</feature>
<feature type="domain" description="C2H2-type" evidence="11">
    <location>
        <begin position="201"/>
        <end position="223"/>
    </location>
</feature>
<dbReference type="GO" id="GO:0005634">
    <property type="term" value="C:nucleus"/>
    <property type="evidence" value="ECO:0007669"/>
    <property type="project" value="UniProtKB-SubCell"/>
</dbReference>
<comment type="caution">
    <text evidence="12">The sequence shown here is derived from an EMBL/GenBank/DDBJ whole genome shotgun (WGS) entry which is preliminary data.</text>
</comment>
<keyword evidence="5" id="KW-0862">Zinc</keyword>
<dbReference type="GO" id="GO:0008270">
    <property type="term" value="F:zinc ion binding"/>
    <property type="evidence" value="ECO:0007669"/>
    <property type="project" value="UniProtKB-KW"/>
</dbReference>
<dbReference type="SMART" id="SM00355">
    <property type="entry name" value="ZnF_C2H2"/>
    <property type="match status" value="2"/>
</dbReference>
<dbReference type="SUPFAM" id="SSF57667">
    <property type="entry name" value="beta-beta-alpha zinc fingers"/>
    <property type="match status" value="1"/>
</dbReference>
<feature type="compositionally biased region" description="Low complexity" evidence="10">
    <location>
        <begin position="230"/>
        <end position="249"/>
    </location>
</feature>
<reference evidence="12" key="1">
    <citation type="submission" date="2022-04" db="EMBL/GenBank/DDBJ databases">
        <title>Carnegiea gigantea Genome sequencing and assembly v2.</title>
        <authorList>
            <person name="Copetti D."/>
            <person name="Sanderson M.J."/>
            <person name="Burquez A."/>
            <person name="Wojciechowski M.F."/>
        </authorList>
    </citation>
    <scope>NUCLEOTIDE SEQUENCE</scope>
    <source>
        <strain evidence="12">SGP5-SGP5p</strain>
        <tissue evidence="12">Aerial part</tissue>
    </source>
</reference>
<dbReference type="OrthoDB" id="6077919at2759"/>
<dbReference type="PROSITE" id="PS50157">
    <property type="entry name" value="ZINC_FINGER_C2H2_2"/>
    <property type="match status" value="2"/>
</dbReference>
<keyword evidence="2" id="KW-0479">Metal-binding</keyword>
<dbReference type="PROSITE" id="PS00028">
    <property type="entry name" value="ZINC_FINGER_C2H2_1"/>
    <property type="match status" value="2"/>
</dbReference>
<evidence type="ECO:0000256" key="1">
    <source>
        <dbReference type="ARBA" id="ARBA00004123"/>
    </source>
</evidence>
<keyword evidence="4 9" id="KW-0863">Zinc-finger</keyword>
<feature type="compositionally biased region" description="Basic and acidic residues" evidence="10">
    <location>
        <begin position="276"/>
        <end position="292"/>
    </location>
</feature>
<dbReference type="InterPro" id="IPR013087">
    <property type="entry name" value="Znf_C2H2_type"/>
</dbReference>
<evidence type="ECO:0000256" key="9">
    <source>
        <dbReference type="PROSITE-ProRule" id="PRU00042"/>
    </source>
</evidence>
<evidence type="ECO:0000256" key="6">
    <source>
        <dbReference type="ARBA" id="ARBA00023015"/>
    </source>
</evidence>
<gene>
    <name evidence="12" type="ORF">Cgig2_021274</name>
</gene>
<evidence type="ECO:0000256" key="5">
    <source>
        <dbReference type="ARBA" id="ARBA00022833"/>
    </source>
</evidence>
<dbReference type="AlphaFoldDB" id="A0A9Q1Q8K1"/>
<keyword evidence="6" id="KW-0805">Transcription regulation</keyword>
<accession>A0A9Q1Q8K1</accession>
<evidence type="ECO:0000313" key="12">
    <source>
        <dbReference type="EMBL" id="KAJ8432943.1"/>
    </source>
</evidence>
<keyword evidence="3" id="KW-0677">Repeat</keyword>
<sequence length="315" mass="34876">MAWNQQEEAIVMMKGKRTKRPRPLSSLTLAMSSEEESGPRGAENYSDESMERVESTVDTTEDEDMAHCLILLAQGSKSSRSTQLLVPTKPTTTNNKGNNNGNSYECKTCNKSFASFQALGGHRASHKKPKLGIGFEDYQTKKSSIYSLIRDHNQAHHQLYDHQYNKDEIVLSLHIANTSSASSNNNNHSSNNNNNNKAKVHECSICGAEFSSGQALGGHMRRHRPIGGATSTSTIPTSSQSVHVMASSSPNNPSRDNQEIKTHNFLCLDLNLPAPEDDHHQHQHQQQERDNSKFVFPLNGKTLAFSASSLVDCHY</sequence>
<feature type="region of interest" description="Disordered" evidence="10">
    <location>
        <begin position="12"/>
        <end position="60"/>
    </location>
</feature>
<protein>
    <recommendedName>
        <fullName evidence="11">C2H2-type domain-containing protein</fullName>
    </recommendedName>
</protein>
<dbReference type="EMBL" id="JAKOGI010000572">
    <property type="protein sequence ID" value="KAJ8432943.1"/>
    <property type="molecule type" value="Genomic_DNA"/>
</dbReference>
<keyword evidence="7" id="KW-0804">Transcription</keyword>